<proteinExistence type="predicted"/>
<keyword evidence="2" id="KW-1185">Reference proteome</keyword>
<accession>A0AAN9MG28</accession>
<dbReference type="Proteomes" id="UP001374584">
    <property type="component" value="Unassembled WGS sequence"/>
</dbReference>
<protein>
    <submittedName>
        <fullName evidence="1">Uncharacterized protein</fullName>
    </submittedName>
</protein>
<reference evidence="1 2" key="1">
    <citation type="submission" date="2024-01" db="EMBL/GenBank/DDBJ databases">
        <title>The genomes of 5 underutilized Papilionoideae crops provide insights into root nodulation and disease resistanc.</title>
        <authorList>
            <person name="Jiang F."/>
        </authorList>
    </citation>
    <scope>NUCLEOTIDE SEQUENCE [LARGE SCALE GENOMIC DNA]</scope>
    <source>
        <strain evidence="1">JINMINGXINNONG_FW02</strain>
        <tissue evidence="1">Leaves</tissue>
    </source>
</reference>
<organism evidence="1 2">
    <name type="scientific">Phaseolus coccineus</name>
    <name type="common">Scarlet runner bean</name>
    <name type="synonym">Phaseolus multiflorus</name>
    <dbReference type="NCBI Taxonomy" id="3886"/>
    <lineage>
        <taxon>Eukaryota</taxon>
        <taxon>Viridiplantae</taxon>
        <taxon>Streptophyta</taxon>
        <taxon>Embryophyta</taxon>
        <taxon>Tracheophyta</taxon>
        <taxon>Spermatophyta</taxon>
        <taxon>Magnoliopsida</taxon>
        <taxon>eudicotyledons</taxon>
        <taxon>Gunneridae</taxon>
        <taxon>Pentapetalae</taxon>
        <taxon>rosids</taxon>
        <taxon>fabids</taxon>
        <taxon>Fabales</taxon>
        <taxon>Fabaceae</taxon>
        <taxon>Papilionoideae</taxon>
        <taxon>50 kb inversion clade</taxon>
        <taxon>NPAAA clade</taxon>
        <taxon>indigoferoid/millettioid clade</taxon>
        <taxon>Phaseoleae</taxon>
        <taxon>Phaseolus</taxon>
    </lineage>
</organism>
<name>A0AAN9MG28_PHACN</name>
<comment type="caution">
    <text evidence="1">The sequence shown here is derived from an EMBL/GenBank/DDBJ whole genome shotgun (WGS) entry which is preliminary data.</text>
</comment>
<gene>
    <name evidence="1" type="ORF">VNO80_19395</name>
</gene>
<evidence type="ECO:0000313" key="2">
    <source>
        <dbReference type="Proteomes" id="UP001374584"/>
    </source>
</evidence>
<dbReference type="EMBL" id="JAYMYR010000007">
    <property type="protein sequence ID" value="KAK7353939.1"/>
    <property type="molecule type" value="Genomic_DNA"/>
</dbReference>
<sequence>MESGNGFSFHLKRRTSVRLLGQLCFVRFKLMLGQSGYLQLYSDAQVSATVSETTKALRAAVATTEEYKEKIRHNQEVAEGIQDVLRAELAKFGVEKDQLMREKAEGVRQVAFYHGVPIDDSRYDISMDVIDGKLVPLSEGVDTMMEENKEEDEMTK</sequence>
<evidence type="ECO:0000313" key="1">
    <source>
        <dbReference type="EMBL" id="KAK7353939.1"/>
    </source>
</evidence>
<dbReference type="AlphaFoldDB" id="A0AAN9MG28"/>